<name>A0A1B7N3A7_9AGAM</name>
<evidence type="ECO:0000313" key="1">
    <source>
        <dbReference type="EMBL" id="OAX39335.1"/>
    </source>
</evidence>
<organism evidence="2 3">
    <name type="scientific">Rhizopogon vinicolor AM-OR11-026</name>
    <dbReference type="NCBI Taxonomy" id="1314800"/>
    <lineage>
        <taxon>Eukaryota</taxon>
        <taxon>Fungi</taxon>
        <taxon>Dikarya</taxon>
        <taxon>Basidiomycota</taxon>
        <taxon>Agaricomycotina</taxon>
        <taxon>Agaricomycetes</taxon>
        <taxon>Agaricomycetidae</taxon>
        <taxon>Boletales</taxon>
        <taxon>Suillineae</taxon>
        <taxon>Rhizopogonaceae</taxon>
        <taxon>Rhizopogon</taxon>
    </lineage>
</organism>
<dbReference type="EMBL" id="KV448253">
    <property type="protein sequence ID" value="OAX39337.1"/>
    <property type="molecule type" value="Genomic_DNA"/>
</dbReference>
<dbReference type="EMBL" id="KV448253">
    <property type="protein sequence ID" value="OAX39335.1"/>
    <property type="molecule type" value="Genomic_DNA"/>
</dbReference>
<evidence type="ECO:0000313" key="3">
    <source>
        <dbReference type="Proteomes" id="UP000092154"/>
    </source>
</evidence>
<reference evidence="2 3" key="1">
    <citation type="submission" date="2016-06" db="EMBL/GenBank/DDBJ databases">
        <title>Comparative genomics of the ectomycorrhizal sister species Rhizopogon vinicolor and Rhizopogon vesiculosus (Basidiomycota: Boletales) reveals a divergence of the mating type B locus.</title>
        <authorList>
            <consortium name="DOE Joint Genome Institute"/>
            <person name="Mujic A.B."/>
            <person name="Kuo A."/>
            <person name="Tritt A."/>
            <person name="Lipzen A."/>
            <person name="Chen C."/>
            <person name="Johnson J."/>
            <person name="Sharma A."/>
            <person name="Barry K."/>
            <person name="Grigoriev I.V."/>
            <person name="Spatafora J.W."/>
        </authorList>
    </citation>
    <scope>NUCLEOTIDE SEQUENCE [LARGE SCALE GENOMIC DNA]</scope>
    <source>
        <strain evidence="2 3">AM-OR11-026</strain>
    </source>
</reference>
<protein>
    <submittedName>
        <fullName evidence="2">Uncharacterized protein</fullName>
    </submittedName>
</protein>
<keyword evidence="3" id="KW-1185">Reference proteome</keyword>
<accession>A0A1B7N3A7</accession>
<proteinExistence type="predicted"/>
<dbReference type="Proteomes" id="UP000092154">
    <property type="component" value="Unassembled WGS sequence"/>
</dbReference>
<sequence length="92" mass="10591">MDRHLVHPKHRKHSSTTHISEADDSCARIVGLWLEIWLPSRVIVLNRVHHIRDSCYSTMFSTLPFAQLLLAAYFANILITTSFTDQIPSAQY</sequence>
<gene>
    <name evidence="1" type="ORF">K503DRAFT_769577</name>
    <name evidence="2" type="ORF">K503DRAFT_769579</name>
</gene>
<dbReference type="AlphaFoldDB" id="A0A1B7N3A7"/>
<evidence type="ECO:0000313" key="2">
    <source>
        <dbReference type="EMBL" id="OAX39337.1"/>
    </source>
</evidence>